<evidence type="ECO:0000256" key="5">
    <source>
        <dbReference type="ARBA" id="ARBA00022737"/>
    </source>
</evidence>
<feature type="domain" description="POTRA" evidence="10">
    <location>
        <begin position="287"/>
        <end position="368"/>
    </location>
</feature>
<keyword evidence="2" id="KW-1134">Transmembrane beta strand</keyword>
<keyword evidence="3" id="KW-0812">Transmembrane</keyword>
<feature type="signal peptide" evidence="9">
    <location>
        <begin position="1"/>
        <end position="21"/>
    </location>
</feature>
<proteinExistence type="predicted"/>
<evidence type="ECO:0000313" key="11">
    <source>
        <dbReference type="EMBL" id="GET23472.1"/>
    </source>
</evidence>
<evidence type="ECO:0000256" key="6">
    <source>
        <dbReference type="ARBA" id="ARBA00023136"/>
    </source>
</evidence>
<dbReference type="InterPro" id="IPR010827">
    <property type="entry name" value="BamA/TamA_POTRA"/>
</dbReference>
<evidence type="ECO:0000313" key="13">
    <source>
        <dbReference type="Proteomes" id="UP000240621"/>
    </source>
</evidence>
<keyword evidence="14" id="KW-1185">Reference proteome</keyword>
<evidence type="ECO:0000313" key="12">
    <source>
        <dbReference type="EMBL" id="PSK83931.1"/>
    </source>
</evidence>
<comment type="subcellular location">
    <subcellularLocation>
        <location evidence="1">Membrane</location>
    </subcellularLocation>
</comment>
<comment type="caution">
    <text evidence="12">The sequence shown here is derived from an EMBL/GenBank/DDBJ whole genome shotgun (WGS) entry which is preliminary data.</text>
</comment>
<dbReference type="PROSITE" id="PS51779">
    <property type="entry name" value="POTRA"/>
    <property type="match status" value="3"/>
</dbReference>
<keyword evidence="4 9" id="KW-0732">Signal</keyword>
<sequence length="861" mass="98414">MYKKLILFFLLIFSSSAGVFAQVVADSTNFSIYYDSQKMYTIGGIEISGIRFLDKEVLKKLSGLQVGDEVSVPGDQITAAIKKYWRQGLFSDVKITATKIVGNKIWLDIYLQERPRLSKVNYNGVSKGEKDEIEKKVLLIIGGQVTDNLINNAQRQILNYYHGKGFFNTDVNIVQRDDPSKENHVILDINVDKKEKVKIQKISFYGNKALSEGQLEHAMKKTKDKGLKHFFRSKKFLEDKYEEDKQNIIKKYNEEGYRDAMITADSVYNNGDNTVSIKIWISEGDRYYFRNIKWVGNTVYTSEYLSHVLGIKKGDVFDQKLLDKRLREDDDAVSNVYLNHGYLFFNINPVETKVENDSIDYEMRIYEGQQATINRIIISGNTKTHEHVARRELRTRPGQLFSKENIIRSVRELAQLGHFNPETINPQVIPHPEDGTVDINYHLEERANDQIELSGGWGAGMFVGTVGLKFTNFSVRNIFNGKAWRPLPTGDGQTLSLRAQTNGSYYQSYSFSFVEPWLGGKKPNSFTLSVYYSKQTSGNSDYNYGGYNPYSYGSYGSSYYGGGYGSYGGYGGYSNMYDYQITQQMSVLGASIGLGRRLSWPDDYFTFYNEISYQRYNLQNWSYYLFRDGVSNNLSFKTVIGRNSTDNPLYTRTGSNFSLSLQLTPPYSSFDGVNYGDPNLPDSQRYKWIEYHKWKFKGDVYTPVSRNEKLILRTKFEAGFLGYYDKNRRSPFEQFRVGGDGMSGYSMYGSDVIGLRGYENNSLTPSNGGNLYEKFTVELHYPITLSQSATIYGLAFAEGGNAWHDFSDYNPFDIRRSAGLGVRIFLPMFGLMGFDWGYGFDDAYKANANGSQFHFIIGQQF</sequence>
<dbReference type="PANTHER" id="PTHR12815">
    <property type="entry name" value="SORTING AND ASSEMBLY MACHINERY SAMM50 PROTEIN FAMILY MEMBER"/>
    <property type="match status" value="1"/>
</dbReference>
<gene>
    <name evidence="12" type="ORF">CLV93_103349</name>
    <name evidence="11" type="ORF">JCM18694_37180</name>
</gene>
<evidence type="ECO:0000259" key="10">
    <source>
        <dbReference type="PROSITE" id="PS51779"/>
    </source>
</evidence>
<dbReference type="EMBL" id="PYGC01000003">
    <property type="protein sequence ID" value="PSK83931.1"/>
    <property type="molecule type" value="Genomic_DNA"/>
</dbReference>
<accession>A0A2P8CG22</accession>
<evidence type="ECO:0000256" key="3">
    <source>
        <dbReference type="ARBA" id="ARBA00022692"/>
    </source>
</evidence>
<dbReference type="AlphaFoldDB" id="A0A2P8CG22"/>
<evidence type="ECO:0000256" key="7">
    <source>
        <dbReference type="ARBA" id="ARBA00023237"/>
    </source>
</evidence>
<dbReference type="EMBL" id="BLAU01000001">
    <property type="protein sequence ID" value="GET23472.1"/>
    <property type="molecule type" value="Genomic_DNA"/>
</dbReference>
<dbReference type="Gene3D" id="2.40.160.50">
    <property type="entry name" value="membrane protein fhac: a member of the omp85/tpsb transporter family"/>
    <property type="match status" value="1"/>
</dbReference>
<dbReference type="GO" id="GO:0071709">
    <property type="term" value="P:membrane assembly"/>
    <property type="evidence" value="ECO:0007669"/>
    <property type="project" value="InterPro"/>
</dbReference>
<reference evidence="12 13" key="1">
    <citation type="submission" date="2018-03" db="EMBL/GenBank/DDBJ databases">
        <title>Genomic Encyclopedia of Archaeal and Bacterial Type Strains, Phase II (KMG-II): from individual species to whole genera.</title>
        <authorList>
            <person name="Goeker M."/>
        </authorList>
    </citation>
    <scope>NUCLEOTIDE SEQUENCE [LARGE SCALE GENOMIC DNA]</scope>
    <source>
        <strain evidence="12 13">DSM 27267</strain>
    </source>
</reference>
<dbReference type="InterPro" id="IPR039910">
    <property type="entry name" value="D15-like"/>
</dbReference>
<dbReference type="GO" id="GO:0009279">
    <property type="term" value="C:cell outer membrane"/>
    <property type="evidence" value="ECO:0007669"/>
    <property type="project" value="UniProtKB-UniRule"/>
</dbReference>
<dbReference type="Pfam" id="PF07244">
    <property type="entry name" value="POTRA"/>
    <property type="match status" value="5"/>
</dbReference>
<feature type="domain" description="POTRA" evidence="10">
    <location>
        <begin position="40"/>
        <end position="114"/>
    </location>
</feature>
<dbReference type="PANTHER" id="PTHR12815:SF47">
    <property type="entry name" value="TRANSLOCATION AND ASSEMBLY MODULE SUBUNIT TAMA"/>
    <property type="match status" value="1"/>
</dbReference>
<dbReference type="RefSeq" id="WP_106541754.1">
    <property type="nucleotide sequence ID" value="NZ_BLAU01000001.1"/>
</dbReference>
<dbReference type="Proteomes" id="UP000240621">
    <property type="component" value="Unassembled WGS sequence"/>
</dbReference>
<evidence type="ECO:0000256" key="1">
    <source>
        <dbReference type="ARBA" id="ARBA00004370"/>
    </source>
</evidence>
<keyword evidence="6" id="KW-0472">Membrane</keyword>
<evidence type="ECO:0000256" key="4">
    <source>
        <dbReference type="ARBA" id="ARBA00022729"/>
    </source>
</evidence>
<dbReference type="Gene3D" id="3.10.20.310">
    <property type="entry name" value="membrane protein fhac"/>
    <property type="match status" value="5"/>
</dbReference>
<keyword evidence="7" id="KW-0998">Cell outer membrane</keyword>
<dbReference type="Proteomes" id="UP000396862">
    <property type="component" value="Unassembled WGS sequence"/>
</dbReference>
<reference evidence="11 14" key="2">
    <citation type="submission" date="2019-10" db="EMBL/GenBank/DDBJ databases">
        <title>Prolixibacter strains distinguished by the presence of nitrate reductase genes were adept at nitrate-dependent anaerobic corrosion of metallic iron and carbon steel.</title>
        <authorList>
            <person name="Iino T."/>
            <person name="Shono N."/>
            <person name="Ito K."/>
            <person name="Nakamura R."/>
            <person name="Sueoka K."/>
            <person name="Harayama S."/>
            <person name="Ohkuma M."/>
        </authorList>
    </citation>
    <scope>NUCLEOTIDE SEQUENCE [LARGE SCALE GENOMIC DNA]</scope>
    <source>
        <strain evidence="11 14">MIC1-1</strain>
    </source>
</reference>
<dbReference type="Pfam" id="PF01103">
    <property type="entry name" value="Omp85"/>
    <property type="match status" value="1"/>
</dbReference>
<evidence type="ECO:0000256" key="8">
    <source>
        <dbReference type="NCBIfam" id="TIGR03303"/>
    </source>
</evidence>
<organism evidence="12 13">
    <name type="scientific">Prolixibacter denitrificans</name>
    <dbReference type="NCBI Taxonomy" id="1541063"/>
    <lineage>
        <taxon>Bacteria</taxon>
        <taxon>Pseudomonadati</taxon>
        <taxon>Bacteroidota</taxon>
        <taxon>Bacteroidia</taxon>
        <taxon>Marinilabiliales</taxon>
        <taxon>Prolixibacteraceae</taxon>
        <taxon>Prolixibacter</taxon>
    </lineage>
</organism>
<name>A0A2P8CG22_9BACT</name>
<feature type="domain" description="POTRA" evidence="10">
    <location>
        <begin position="371"/>
        <end position="446"/>
    </location>
</feature>
<feature type="chain" id="PRO_5015148555" description="Outer membrane protein assembly factor BamA" evidence="9">
    <location>
        <begin position="22"/>
        <end position="861"/>
    </location>
</feature>
<dbReference type="OrthoDB" id="9802086at2"/>
<keyword evidence="5" id="KW-0677">Repeat</keyword>
<evidence type="ECO:0000313" key="14">
    <source>
        <dbReference type="Proteomes" id="UP000396862"/>
    </source>
</evidence>
<dbReference type="InterPro" id="IPR023707">
    <property type="entry name" value="OM_assembly_BamA"/>
</dbReference>
<evidence type="ECO:0000256" key="2">
    <source>
        <dbReference type="ARBA" id="ARBA00022452"/>
    </source>
</evidence>
<evidence type="ECO:0000256" key="9">
    <source>
        <dbReference type="SAM" id="SignalP"/>
    </source>
</evidence>
<dbReference type="InterPro" id="IPR000184">
    <property type="entry name" value="Bac_surfAg_D15"/>
</dbReference>
<dbReference type="NCBIfam" id="TIGR03303">
    <property type="entry name" value="OM_YaeT"/>
    <property type="match status" value="1"/>
</dbReference>
<dbReference type="InterPro" id="IPR034746">
    <property type="entry name" value="POTRA"/>
</dbReference>
<protein>
    <recommendedName>
        <fullName evidence="8">Outer membrane protein assembly factor BamA</fullName>
    </recommendedName>
</protein>
<dbReference type="PIRSF" id="PIRSF006076">
    <property type="entry name" value="OM_assembly_OMP85"/>
    <property type="match status" value="1"/>
</dbReference>